<dbReference type="Pfam" id="PF13246">
    <property type="entry name" value="Cation_ATPase"/>
    <property type="match status" value="1"/>
</dbReference>
<feature type="transmembrane region" description="Helical" evidence="9">
    <location>
        <begin position="869"/>
        <end position="888"/>
    </location>
</feature>
<dbReference type="FunFam" id="3.40.50.1000:FF:000001">
    <property type="entry name" value="Phospholipid-transporting ATPase IC"/>
    <property type="match status" value="1"/>
</dbReference>
<dbReference type="InterPro" id="IPR023298">
    <property type="entry name" value="ATPase_P-typ_TM_dom_sf"/>
</dbReference>
<dbReference type="InterPro" id="IPR044492">
    <property type="entry name" value="P_typ_ATPase_HD_dom"/>
</dbReference>
<evidence type="ECO:0000256" key="8">
    <source>
        <dbReference type="ARBA" id="ARBA00023136"/>
    </source>
</evidence>
<dbReference type="PRINTS" id="PR00119">
    <property type="entry name" value="CATATPASE"/>
</dbReference>
<feature type="transmembrane region" description="Helical" evidence="9">
    <location>
        <begin position="56"/>
        <end position="82"/>
    </location>
</feature>
<dbReference type="SUPFAM" id="SSF81653">
    <property type="entry name" value="Calcium ATPase, transduction domain A"/>
    <property type="match status" value="1"/>
</dbReference>
<feature type="domain" description="Cation-transporting P-type ATPase N-terminal" evidence="10">
    <location>
        <begin position="10"/>
        <end position="84"/>
    </location>
</feature>
<reference evidence="11 12" key="1">
    <citation type="submission" date="2019-12" db="EMBL/GenBank/DDBJ databases">
        <title>The draft genomic sequence of strain Chitinophaga oryziterrae JCM 16595.</title>
        <authorList>
            <person name="Zhang X."/>
        </authorList>
    </citation>
    <scope>NUCLEOTIDE SEQUENCE [LARGE SCALE GENOMIC DNA]</scope>
    <source>
        <strain evidence="11 12">JCM 16595</strain>
    </source>
</reference>
<evidence type="ECO:0000256" key="7">
    <source>
        <dbReference type="ARBA" id="ARBA00022989"/>
    </source>
</evidence>
<feature type="transmembrane region" description="Helical" evidence="9">
    <location>
        <begin position="802"/>
        <end position="824"/>
    </location>
</feature>
<dbReference type="InterPro" id="IPR023299">
    <property type="entry name" value="ATPase_P-typ_cyto_dom_N"/>
</dbReference>
<dbReference type="AlphaFoldDB" id="A0A6N8JK76"/>
<dbReference type="InterPro" id="IPR023214">
    <property type="entry name" value="HAD_sf"/>
</dbReference>
<dbReference type="Gene3D" id="3.40.50.1000">
    <property type="entry name" value="HAD superfamily/HAD-like"/>
    <property type="match status" value="1"/>
</dbReference>
<evidence type="ECO:0000256" key="1">
    <source>
        <dbReference type="ARBA" id="ARBA00004141"/>
    </source>
</evidence>
<dbReference type="GO" id="GO:0016887">
    <property type="term" value="F:ATP hydrolysis activity"/>
    <property type="evidence" value="ECO:0007669"/>
    <property type="project" value="InterPro"/>
</dbReference>
<dbReference type="SFLD" id="SFLDG00002">
    <property type="entry name" value="C1.7:_P-type_atpase_like"/>
    <property type="match status" value="1"/>
</dbReference>
<dbReference type="SUPFAM" id="SSF56784">
    <property type="entry name" value="HAD-like"/>
    <property type="match status" value="1"/>
</dbReference>
<evidence type="ECO:0000256" key="4">
    <source>
        <dbReference type="ARBA" id="ARBA00022741"/>
    </source>
</evidence>
<evidence type="ECO:0000256" key="9">
    <source>
        <dbReference type="SAM" id="Phobius"/>
    </source>
</evidence>
<dbReference type="InterPro" id="IPR059000">
    <property type="entry name" value="ATPase_P-type_domA"/>
</dbReference>
<feature type="transmembrane region" description="Helical" evidence="9">
    <location>
        <begin position="252"/>
        <end position="270"/>
    </location>
</feature>
<evidence type="ECO:0000256" key="5">
    <source>
        <dbReference type="ARBA" id="ARBA00022840"/>
    </source>
</evidence>
<keyword evidence="6" id="KW-1278">Translocase</keyword>
<gene>
    <name evidence="11" type="ORF">GO495_29620</name>
</gene>
<keyword evidence="7 9" id="KW-1133">Transmembrane helix</keyword>
<dbReference type="Pfam" id="PF00122">
    <property type="entry name" value="E1-E2_ATPase"/>
    <property type="match status" value="1"/>
</dbReference>
<dbReference type="GO" id="GO:0005391">
    <property type="term" value="F:P-type sodium:potassium-exchanging transporter activity"/>
    <property type="evidence" value="ECO:0007669"/>
    <property type="project" value="TreeGrafter"/>
</dbReference>
<dbReference type="Proteomes" id="UP000468388">
    <property type="component" value="Unassembled WGS sequence"/>
</dbReference>
<evidence type="ECO:0000256" key="3">
    <source>
        <dbReference type="ARBA" id="ARBA00022692"/>
    </source>
</evidence>
<evidence type="ECO:0000313" key="11">
    <source>
        <dbReference type="EMBL" id="MVT44789.1"/>
    </source>
</evidence>
<dbReference type="Gene3D" id="2.70.150.10">
    <property type="entry name" value="Calcium-transporting ATPase, cytoplasmic transduction domain A"/>
    <property type="match status" value="1"/>
</dbReference>
<dbReference type="PANTHER" id="PTHR43294">
    <property type="entry name" value="SODIUM/POTASSIUM-TRANSPORTING ATPASE SUBUNIT ALPHA"/>
    <property type="match status" value="1"/>
</dbReference>
<dbReference type="PRINTS" id="PR00120">
    <property type="entry name" value="HATPASE"/>
</dbReference>
<keyword evidence="12" id="KW-1185">Reference proteome</keyword>
<dbReference type="OrthoDB" id="9770315at2"/>
<comment type="caution">
    <text evidence="11">The sequence shown here is derived from an EMBL/GenBank/DDBJ whole genome shotgun (WGS) entry which is preliminary data.</text>
</comment>
<dbReference type="InterPro" id="IPR006068">
    <property type="entry name" value="ATPase_P-typ_cation-transptr_C"/>
</dbReference>
<keyword evidence="8 9" id="KW-0472">Membrane</keyword>
<comment type="similarity">
    <text evidence="2">Belongs to the cation transport ATPase (P-type) (TC 3.A.3) family. Type IIA subfamily.</text>
</comment>
<name>A0A6N8JK76_9BACT</name>
<organism evidence="11 12">
    <name type="scientific">Chitinophaga oryziterrae</name>
    <dbReference type="NCBI Taxonomy" id="1031224"/>
    <lineage>
        <taxon>Bacteria</taxon>
        <taxon>Pseudomonadati</taxon>
        <taxon>Bacteroidota</taxon>
        <taxon>Chitinophagia</taxon>
        <taxon>Chitinophagales</taxon>
        <taxon>Chitinophagaceae</taxon>
        <taxon>Chitinophaga</taxon>
    </lineage>
</organism>
<feature type="transmembrane region" description="Helical" evidence="9">
    <location>
        <begin position="836"/>
        <end position="854"/>
    </location>
</feature>
<dbReference type="InterPro" id="IPR036412">
    <property type="entry name" value="HAD-like_sf"/>
</dbReference>
<dbReference type="GO" id="GO:0006883">
    <property type="term" value="P:intracellular sodium ion homeostasis"/>
    <property type="evidence" value="ECO:0007669"/>
    <property type="project" value="TreeGrafter"/>
</dbReference>
<dbReference type="SFLD" id="SFLDF00027">
    <property type="entry name" value="p-type_atpase"/>
    <property type="match status" value="1"/>
</dbReference>
<dbReference type="SUPFAM" id="SSF81665">
    <property type="entry name" value="Calcium ATPase, transmembrane domain M"/>
    <property type="match status" value="1"/>
</dbReference>
<dbReference type="SMART" id="SM00831">
    <property type="entry name" value="Cation_ATPase_N"/>
    <property type="match status" value="1"/>
</dbReference>
<keyword evidence="5" id="KW-0067">ATP-binding</keyword>
<evidence type="ECO:0000256" key="6">
    <source>
        <dbReference type="ARBA" id="ARBA00022967"/>
    </source>
</evidence>
<dbReference type="NCBIfam" id="TIGR01494">
    <property type="entry name" value="ATPase_P-type"/>
    <property type="match status" value="2"/>
</dbReference>
<dbReference type="GO" id="GO:0036376">
    <property type="term" value="P:sodium ion export across plasma membrane"/>
    <property type="evidence" value="ECO:0007669"/>
    <property type="project" value="TreeGrafter"/>
</dbReference>
<sequence length="895" mass="99223">MLPTMDKPKMYWAQNDKLLAEILNVDPALGLTLNEAAARLDKEGPNSIMLQKDKPVWLVLISQFASPLIWLLLFSTVLSFFFGEYLDGIAIGIVIIINASIGFAMEMQAQHSMRALMKMTTITSKVLREGQITEIASEEIVRGDVLFVEGGDMVTADARLIKAAQVQADESVLTGESLPVEKEPRILSADTQMADRTNMLYKGTFITRGNGIALVVNTGMSSELGTVAGMVKVAQHAATPLEKKISDLSKKLIRGTLVLVVMVFIAGILYNRGIILMLKTAIALAVAAIPEGLPVVCTLALAYGMLLMARKGVIVKKMSSVETLGGVNVICTDKTGTLTQNRIEVSHIQVNGKRSDITVNIPAASLLWQQDDSIAGTIAFQQVCRIAALCNTASFRLDNEIQTESGDPLETALLKMVHCTSLKPADYQRMFPLVTTIPFSSDTRIMATLHSNNNRYYLAVKGSIEDVLNYCTAECKDNNINPLTDKQKEHWLSLAEKQATSGLRVLGFAFRSMSDRQTELLNDLTFAGYIGFMDPPRQEVSQSIRLCREAGIRVIMITGDHPATAKNIALQLGITTTPGAAAMTGKQMRPYQQLTSAEKKKWLNTSVFARVTPEQKLDLIKVYQEQKMIVGMVGDGVNDAPAIKKADIGIAMGQRGTQVAQEVADMVLKNESFSFIVLAIRQGRIIFDNIRKFVVYLLSSNLSELLVIATIAILNLPFQLLPLQILFINLVTDLLPALALGITPGAPDIMQRKPYLKATDIIDRKRWIAIITYAFIIAVNAVIAVAVGHRFLPPEKNRDNNILFYTLILAQVLHVFNMSFNRNIPLYKTEVFRNRYVWYAVISCVVIVWLSWWIKPVRMALGVVIHDWQDWFIILSCSLLSLIFIRLCKKLKWVI</sequence>
<dbReference type="InterPro" id="IPR050510">
    <property type="entry name" value="Cation_transp_ATPase_P-type"/>
</dbReference>
<dbReference type="PROSITE" id="PS00154">
    <property type="entry name" value="ATPASE_E1_E2"/>
    <property type="match status" value="1"/>
</dbReference>
<feature type="transmembrane region" description="Helical" evidence="9">
    <location>
        <begin position="767"/>
        <end position="787"/>
    </location>
</feature>
<accession>A0A6N8JK76</accession>
<feature type="transmembrane region" description="Helical" evidence="9">
    <location>
        <begin position="726"/>
        <end position="746"/>
    </location>
</feature>
<feature type="transmembrane region" description="Helical" evidence="9">
    <location>
        <begin position="282"/>
        <end position="309"/>
    </location>
</feature>
<dbReference type="Gene3D" id="1.20.1110.10">
    <property type="entry name" value="Calcium-transporting ATPase, transmembrane domain"/>
    <property type="match status" value="1"/>
</dbReference>
<proteinExistence type="inferred from homology"/>
<dbReference type="Pfam" id="PF00689">
    <property type="entry name" value="Cation_ATPase_C"/>
    <property type="match status" value="1"/>
</dbReference>
<evidence type="ECO:0000259" key="10">
    <source>
        <dbReference type="SMART" id="SM00831"/>
    </source>
</evidence>
<dbReference type="InterPro" id="IPR004014">
    <property type="entry name" value="ATPase_P-typ_cation-transptr_N"/>
</dbReference>
<evidence type="ECO:0000313" key="12">
    <source>
        <dbReference type="Proteomes" id="UP000468388"/>
    </source>
</evidence>
<dbReference type="SUPFAM" id="SSF81660">
    <property type="entry name" value="Metal cation-transporting ATPase, ATP-binding domain N"/>
    <property type="match status" value="1"/>
</dbReference>
<feature type="transmembrane region" description="Helical" evidence="9">
    <location>
        <begin position="693"/>
        <end position="714"/>
    </location>
</feature>
<dbReference type="GO" id="GO:1990573">
    <property type="term" value="P:potassium ion import across plasma membrane"/>
    <property type="evidence" value="ECO:0007669"/>
    <property type="project" value="TreeGrafter"/>
</dbReference>
<dbReference type="GO" id="GO:0030007">
    <property type="term" value="P:intracellular potassium ion homeostasis"/>
    <property type="evidence" value="ECO:0007669"/>
    <property type="project" value="TreeGrafter"/>
</dbReference>
<dbReference type="Pfam" id="PF00690">
    <property type="entry name" value="Cation_ATPase_N"/>
    <property type="match status" value="1"/>
</dbReference>
<comment type="subcellular location">
    <subcellularLocation>
        <location evidence="1">Membrane</location>
        <topology evidence="1">Multi-pass membrane protein</topology>
    </subcellularLocation>
</comment>
<dbReference type="GO" id="GO:0005524">
    <property type="term" value="F:ATP binding"/>
    <property type="evidence" value="ECO:0007669"/>
    <property type="project" value="UniProtKB-KW"/>
</dbReference>
<dbReference type="GO" id="GO:1902600">
    <property type="term" value="P:proton transmembrane transport"/>
    <property type="evidence" value="ECO:0007669"/>
    <property type="project" value="TreeGrafter"/>
</dbReference>
<dbReference type="InterPro" id="IPR001757">
    <property type="entry name" value="P_typ_ATPase"/>
</dbReference>
<dbReference type="GO" id="GO:0005886">
    <property type="term" value="C:plasma membrane"/>
    <property type="evidence" value="ECO:0007669"/>
    <property type="project" value="TreeGrafter"/>
</dbReference>
<dbReference type="InterPro" id="IPR018303">
    <property type="entry name" value="ATPase_P-typ_P_site"/>
</dbReference>
<dbReference type="EMBL" id="WRXO01000013">
    <property type="protein sequence ID" value="MVT44789.1"/>
    <property type="molecule type" value="Genomic_DNA"/>
</dbReference>
<feature type="transmembrane region" description="Helical" evidence="9">
    <location>
        <begin position="88"/>
        <end position="109"/>
    </location>
</feature>
<keyword evidence="3 9" id="KW-0812">Transmembrane</keyword>
<protein>
    <submittedName>
        <fullName evidence="11">HAD-IC family P-type ATPase</fullName>
    </submittedName>
</protein>
<keyword evidence="4" id="KW-0547">Nucleotide-binding</keyword>
<dbReference type="SFLD" id="SFLDS00003">
    <property type="entry name" value="Haloacid_Dehalogenase"/>
    <property type="match status" value="1"/>
</dbReference>
<dbReference type="InterPro" id="IPR008250">
    <property type="entry name" value="ATPase_P-typ_transduc_dom_A_sf"/>
</dbReference>
<evidence type="ECO:0000256" key="2">
    <source>
        <dbReference type="ARBA" id="ARBA00005675"/>
    </source>
</evidence>
<dbReference type="PANTHER" id="PTHR43294:SF20">
    <property type="entry name" value="P-TYPE ATPASE"/>
    <property type="match status" value="1"/>
</dbReference>
<dbReference type="Gene3D" id="3.40.1110.10">
    <property type="entry name" value="Calcium-transporting ATPase, cytoplasmic domain N"/>
    <property type="match status" value="1"/>
</dbReference>